<organism evidence="1 2">
    <name type="scientific">Zosterops borbonicus</name>
    <dbReference type="NCBI Taxonomy" id="364589"/>
    <lineage>
        <taxon>Eukaryota</taxon>
        <taxon>Metazoa</taxon>
        <taxon>Chordata</taxon>
        <taxon>Craniata</taxon>
        <taxon>Vertebrata</taxon>
        <taxon>Euteleostomi</taxon>
        <taxon>Archelosauria</taxon>
        <taxon>Archosauria</taxon>
        <taxon>Dinosauria</taxon>
        <taxon>Saurischia</taxon>
        <taxon>Theropoda</taxon>
        <taxon>Coelurosauria</taxon>
        <taxon>Aves</taxon>
        <taxon>Neognathae</taxon>
        <taxon>Neoaves</taxon>
        <taxon>Telluraves</taxon>
        <taxon>Australaves</taxon>
        <taxon>Passeriformes</taxon>
        <taxon>Sylvioidea</taxon>
        <taxon>Zosteropidae</taxon>
        <taxon>Zosterops</taxon>
    </lineage>
</organism>
<comment type="caution">
    <text evidence="1">The sequence shown here is derived from an EMBL/GenBank/DDBJ whole genome shotgun (WGS) entry which is preliminary data.</text>
</comment>
<dbReference type="Proteomes" id="UP000796761">
    <property type="component" value="Unassembled WGS sequence"/>
</dbReference>
<gene>
    <name evidence="1" type="ORF">HGM15179_009197</name>
</gene>
<proteinExistence type="predicted"/>
<keyword evidence="2" id="KW-1185">Reference proteome</keyword>
<dbReference type="AlphaFoldDB" id="A0A8K1LL89"/>
<reference evidence="1" key="1">
    <citation type="submission" date="2019-04" db="EMBL/GenBank/DDBJ databases">
        <title>Genome assembly of Zosterops borbonicus 15179.</title>
        <authorList>
            <person name="Leroy T."/>
            <person name="Anselmetti Y."/>
            <person name="Tilak M.-K."/>
            <person name="Nabholz B."/>
        </authorList>
    </citation>
    <scope>NUCLEOTIDE SEQUENCE</scope>
    <source>
        <strain evidence="1">HGM_15179</strain>
        <tissue evidence="1">Muscle</tissue>
    </source>
</reference>
<evidence type="ECO:0000313" key="2">
    <source>
        <dbReference type="Proteomes" id="UP000796761"/>
    </source>
</evidence>
<dbReference type="EMBL" id="SWJQ01000243">
    <property type="protein sequence ID" value="TRZ17927.1"/>
    <property type="molecule type" value="Genomic_DNA"/>
</dbReference>
<sequence>MLARKEIQLQIGLWTGDVLNSNTLSKDKLAFDPKHLKDNGKTLIGPSNKNSKGQILFISAIKAVTGDNMKEGGKGKELNSKIHLSSHDLKVYIMRETKSIANSYKKKCKKSVRYEDHSFLFGKLEDIYSSPPTKRKPKVGLKGIEKIKKTVSKVSSAEASFVFQMAASSHLFMDTLCLLLFMVPNINWCNETFGPHENRMFCYFAQSRLGGG</sequence>
<evidence type="ECO:0000313" key="1">
    <source>
        <dbReference type="EMBL" id="TRZ17927.1"/>
    </source>
</evidence>
<name>A0A8K1LL89_9PASS</name>
<accession>A0A8K1LL89</accession>
<protein>
    <submittedName>
        <fullName evidence="1">Uncharacterized protein</fullName>
    </submittedName>
</protein>